<name>A0ACC0MJL8_RHOML</name>
<dbReference type="Proteomes" id="UP001062846">
    <property type="component" value="Chromosome 8"/>
</dbReference>
<accession>A0ACC0MJL8</accession>
<reference evidence="1" key="1">
    <citation type="submission" date="2022-02" db="EMBL/GenBank/DDBJ databases">
        <title>Plant Genome Project.</title>
        <authorList>
            <person name="Zhang R.-G."/>
        </authorList>
    </citation>
    <scope>NUCLEOTIDE SEQUENCE</scope>
    <source>
        <strain evidence="1">AT1</strain>
    </source>
</reference>
<proteinExistence type="predicted"/>
<evidence type="ECO:0000313" key="1">
    <source>
        <dbReference type="EMBL" id="KAI8541065.1"/>
    </source>
</evidence>
<sequence length="62" mass="6820">MKTKSSTTGTETSSYLHAKSIATKPTSCSFFLTTACWAKNLSIRLTVRNNVSALRSNLWCTC</sequence>
<evidence type="ECO:0000313" key="2">
    <source>
        <dbReference type="Proteomes" id="UP001062846"/>
    </source>
</evidence>
<organism evidence="1 2">
    <name type="scientific">Rhododendron molle</name>
    <name type="common">Chinese azalea</name>
    <name type="synonym">Azalea mollis</name>
    <dbReference type="NCBI Taxonomy" id="49168"/>
    <lineage>
        <taxon>Eukaryota</taxon>
        <taxon>Viridiplantae</taxon>
        <taxon>Streptophyta</taxon>
        <taxon>Embryophyta</taxon>
        <taxon>Tracheophyta</taxon>
        <taxon>Spermatophyta</taxon>
        <taxon>Magnoliopsida</taxon>
        <taxon>eudicotyledons</taxon>
        <taxon>Gunneridae</taxon>
        <taxon>Pentapetalae</taxon>
        <taxon>asterids</taxon>
        <taxon>Ericales</taxon>
        <taxon>Ericaceae</taxon>
        <taxon>Ericoideae</taxon>
        <taxon>Rhodoreae</taxon>
        <taxon>Rhododendron</taxon>
    </lineage>
</organism>
<protein>
    <submittedName>
        <fullName evidence="1">Uncharacterized protein</fullName>
    </submittedName>
</protein>
<dbReference type="EMBL" id="CM046395">
    <property type="protein sequence ID" value="KAI8541065.1"/>
    <property type="molecule type" value="Genomic_DNA"/>
</dbReference>
<keyword evidence="2" id="KW-1185">Reference proteome</keyword>
<comment type="caution">
    <text evidence="1">The sequence shown here is derived from an EMBL/GenBank/DDBJ whole genome shotgun (WGS) entry which is preliminary data.</text>
</comment>
<gene>
    <name evidence="1" type="ORF">RHMOL_Rhmol08G0034100</name>
</gene>